<dbReference type="InterPro" id="IPR000626">
    <property type="entry name" value="Ubiquitin-like_dom"/>
</dbReference>
<evidence type="ECO:0000313" key="3">
    <source>
        <dbReference type="EMBL" id="CAK9094017.1"/>
    </source>
</evidence>
<dbReference type="CDD" id="cd17039">
    <property type="entry name" value="Ubl_ubiquitin_like"/>
    <property type="match status" value="1"/>
</dbReference>
<evidence type="ECO:0000313" key="4">
    <source>
        <dbReference type="Proteomes" id="UP001642484"/>
    </source>
</evidence>
<gene>
    <name evidence="3" type="ORF">CCMP2556_LOCUS44861</name>
</gene>
<dbReference type="Proteomes" id="UP001642484">
    <property type="component" value="Unassembled WGS sequence"/>
</dbReference>
<proteinExistence type="predicted"/>
<dbReference type="Gene3D" id="3.10.20.90">
    <property type="entry name" value="Phosphatidylinositol 3-kinase Catalytic Subunit, Chain A, domain 1"/>
    <property type="match status" value="1"/>
</dbReference>
<accession>A0ABP0R0F6</accession>
<feature type="compositionally biased region" description="Low complexity" evidence="1">
    <location>
        <begin position="24"/>
        <end position="33"/>
    </location>
</feature>
<protein>
    <recommendedName>
        <fullName evidence="2">Ubiquitin-like domain-containing protein</fullName>
    </recommendedName>
</protein>
<sequence length="150" mass="15459">MSKAAGKGPPLPPASGYGKGGSKTGTNTNSTKSHAVQLTVRRMTGEEMSVQTELDALIQSVRVSVGKNLGVSPHRIKLLAEDAQVLNNSSTVRQSGLEEGAILTSVVLPPVYGALGHAGISAPDEVISAKMELHDALSQAGKLTPIHTPS</sequence>
<comment type="caution">
    <text evidence="3">The sequence shown here is derived from an EMBL/GenBank/DDBJ whole genome shotgun (WGS) entry which is preliminary data.</text>
</comment>
<organism evidence="3 4">
    <name type="scientific">Durusdinium trenchii</name>
    <dbReference type="NCBI Taxonomy" id="1381693"/>
    <lineage>
        <taxon>Eukaryota</taxon>
        <taxon>Sar</taxon>
        <taxon>Alveolata</taxon>
        <taxon>Dinophyceae</taxon>
        <taxon>Suessiales</taxon>
        <taxon>Symbiodiniaceae</taxon>
        <taxon>Durusdinium</taxon>
    </lineage>
</organism>
<dbReference type="PROSITE" id="PS50053">
    <property type="entry name" value="UBIQUITIN_2"/>
    <property type="match status" value="1"/>
</dbReference>
<keyword evidence="4" id="KW-1185">Reference proteome</keyword>
<dbReference type="InterPro" id="IPR029071">
    <property type="entry name" value="Ubiquitin-like_domsf"/>
</dbReference>
<feature type="domain" description="Ubiquitin-like" evidence="2">
    <location>
        <begin position="36"/>
        <end position="107"/>
    </location>
</feature>
<name>A0ABP0R0F6_9DINO</name>
<dbReference type="EMBL" id="CAXAMN010025284">
    <property type="protein sequence ID" value="CAK9094017.1"/>
    <property type="molecule type" value="Genomic_DNA"/>
</dbReference>
<feature type="region of interest" description="Disordered" evidence="1">
    <location>
        <begin position="1"/>
        <end position="34"/>
    </location>
</feature>
<evidence type="ECO:0000256" key="1">
    <source>
        <dbReference type="SAM" id="MobiDB-lite"/>
    </source>
</evidence>
<dbReference type="SMART" id="SM00213">
    <property type="entry name" value="UBQ"/>
    <property type="match status" value="1"/>
</dbReference>
<dbReference type="SUPFAM" id="SSF54236">
    <property type="entry name" value="Ubiquitin-like"/>
    <property type="match status" value="1"/>
</dbReference>
<evidence type="ECO:0000259" key="2">
    <source>
        <dbReference type="PROSITE" id="PS50053"/>
    </source>
</evidence>
<reference evidence="3 4" key="1">
    <citation type="submission" date="2024-02" db="EMBL/GenBank/DDBJ databases">
        <authorList>
            <person name="Chen Y."/>
            <person name="Shah S."/>
            <person name="Dougan E. K."/>
            <person name="Thang M."/>
            <person name="Chan C."/>
        </authorList>
    </citation>
    <scope>NUCLEOTIDE SEQUENCE [LARGE SCALE GENOMIC DNA]</scope>
</reference>